<dbReference type="Pfam" id="PF18319">
    <property type="entry name" value="Zn_ribbon_PriA"/>
    <property type="match status" value="1"/>
</dbReference>
<evidence type="ECO:0000313" key="15">
    <source>
        <dbReference type="Proteomes" id="UP001055804"/>
    </source>
</evidence>
<evidence type="ECO:0000256" key="2">
    <source>
        <dbReference type="ARBA" id="ARBA00022705"/>
    </source>
</evidence>
<dbReference type="GO" id="GO:0006310">
    <property type="term" value="P:DNA recombination"/>
    <property type="evidence" value="ECO:0007669"/>
    <property type="project" value="InterPro"/>
</dbReference>
<dbReference type="FunFam" id="3.40.50.300:FF:000489">
    <property type="entry name" value="Primosome assembly protein PriA"/>
    <property type="match status" value="1"/>
</dbReference>
<organism evidence="14 15">
    <name type="scientific">Futiania mangrovi</name>
    <dbReference type="NCBI Taxonomy" id="2959716"/>
    <lineage>
        <taxon>Bacteria</taxon>
        <taxon>Pseudomonadati</taxon>
        <taxon>Pseudomonadota</taxon>
        <taxon>Alphaproteobacteria</taxon>
        <taxon>Futianiales</taxon>
        <taxon>Futianiaceae</taxon>
        <taxon>Futiania</taxon>
    </lineage>
</organism>
<evidence type="ECO:0000256" key="9">
    <source>
        <dbReference type="ARBA" id="ARBA00023125"/>
    </source>
</evidence>
<dbReference type="SUPFAM" id="SSF52540">
    <property type="entry name" value="P-loop containing nucleoside triphosphate hydrolases"/>
    <property type="match status" value="2"/>
</dbReference>
<dbReference type="InterPro" id="IPR014001">
    <property type="entry name" value="Helicase_ATP-bd"/>
</dbReference>
<comment type="similarity">
    <text evidence="12">Belongs to the helicase family. PriA subfamily.</text>
</comment>
<comment type="subunit">
    <text evidence="12">Component of the replication restart primosome.</text>
</comment>
<dbReference type="PROSITE" id="PS51192">
    <property type="entry name" value="HELICASE_ATP_BIND_1"/>
    <property type="match status" value="1"/>
</dbReference>
<dbReference type="Gene3D" id="3.40.1440.60">
    <property type="entry name" value="PriA, 3(prime) DNA-binding domain"/>
    <property type="match status" value="1"/>
</dbReference>
<dbReference type="GO" id="GO:0006269">
    <property type="term" value="P:DNA replication, synthesis of primer"/>
    <property type="evidence" value="ECO:0007669"/>
    <property type="project" value="UniProtKB-KW"/>
</dbReference>
<dbReference type="GO" id="GO:0008270">
    <property type="term" value="F:zinc ion binding"/>
    <property type="evidence" value="ECO:0007669"/>
    <property type="project" value="UniProtKB-UniRule"/>
</dbReference>
<proteinExistence type="inferred from homology"/>
<dbReference type="InterPro" id="IPR005259">
    <property type="entry name" value="PriA"/>
</dbReference>
<dbReference type="InterPro" id="IPR042115">
    <property type="entry name" value="PriA_3primeBD_sf"/>
</dbReference>
<dbReference type="Pfam" id="PF17764">
    <property type="entry name" value="PriA_3primeBD"/>
    <property type="match status" value="1"/>
</dbReference>
<keyword evidence="3 12" id="KW-0479">Metal-binding</keyword>
<evidence type="ECO:0000256" key="3">
    <source>
        <dbReference type="ARBA" id="ARBA00022723"/>
    </source>
</evidence>
<dbReference type="GO" id="GO:0003677">
    <property type="term" value="F:DNA binding"/>
    <property type="evidence" value="ECO:0007669"/>
    <property type="project" value="UniProtKB-UniRule"/>
</dbReference>
<feature type="binding site" evidence="12">
    <location>
        <position position="451"/>
    </location>
    <ligand>
        <name>Zn(2+)</name>
        <dbReference type="ChEBI" id="CHEBI:29105"/>
        <label>1</label>
    </ligand>
</feature>
<feature type="binding site" evidence="12">
    <location>
        <position position="478"/>
    </location>
    <ligand>
        <name>Zn(2+)</name>
        <dbReference type="ChEBI" id="CHEBI:29105"/>
        <label>2</label>
    </ligand>
</feature>
<protein>
    <recommendedName>
        <fullName evidence="12">Replication restart protein PriA</fullName>
    </recommendedName>
    <alternativeName>
        <fullName evidence="12">ATP-dependent DNA helicase PriA</fullName>
        <ecNumber evidence="12">5.6.2.4</ecNumber>
    </alternativeName>
    <alternativeName>
        <fullName evidence="12">DNA 3'-5' helicase PriA</fullName>
    </alternativeName>
</protein>
<dbReference type="PANTHER" id="PTHR30580">
    <property type="entry name" value="PRIMOSOMAL PROTEIN N"/>
    <property type="match status" value="1"/>
</dbReference>
<comment type="function">
    <text evidence="12">Initiates the restart of stalled replication forks, which reloads the replicative helicase on sites other than the origin of replication. Recognizes and binds to abandoned replication forks and remodels them to uncover a helicase loading site. Promotes assembly of the primosome at these replication forks.</text>
</comment>
<dbReference type="Gene3D" id="3.40.50.300">
    <property type="entry name" value="P-loop containing nucleotide triphosphate hydrolases"/>
    <property type="match status" value="2"/>
</dbReference>
<evidence type="ECO:0000256" key="7">
    <source>
        <dbReference type="ARBA" id="ARBA00022833"/>
    </source>
</evidence>
<dbReference type="Proteomes" id="UP001055804">
    <property type="component" value="Unassembled WGS sequence"/>
</dbReference>
<evidence type="ECO:0000256" key="12">
    <source>
        <dbReference type="HAMAP-Rule" id="MF_00983"/>
    </source>
</evidence>
<comment type="caution">
    <text evidence="14">The sequence shown here is derived from an EMBL/GenBank/DDBJ whole genome shotgun (WGS) entry which is preliminary data.</text>
</comment>
<dbReference type="EMBL" id="JAMZFT010000002">
    <property type="protein sequence ID" value="MCP1336694.1"/>
    <property type="molecule type" value="Genomic_DNA"/>
</dbReference>
<keyword evidence="7 12" id="KW-0862">Zinc</keyword>
<evidence type="ECO:0000256" key="8">
    <source>
        <dbReference type="ARBA" id="ARBA00022840"/>
    </source>
</evidence>
<evidence type="ECO:0000256" key="1">
    <source>
        <dbReference type="ARBA" id="ARBA00022515"/>
    </source>
</evidence>
<dbReference type="EC" id="5.6.2.4" evidence="12"/>
<dbReference type="InterPro" id="IPR011545">
    <property type="entry name" value="DEAD/DEAH_box_helicase_dom"/>
</dbReference>
<dbReference type="SMART" id="SM00490">
    <property type="entry name" value="HELICc"/>
    <property type="match status" value="1"/>
</dbReference>
<feature type="binding site" evidence="12">
    <location>
        <position position="460"/>
    </location>
    <ligand>
        <name>Zn(2+)</name>
        <dbReference type="ChEBI" id="CHEBI:29105"/>
        <label>2</label>
    </ligand>
</feature>
<feature type="binding site" evidence="12">
    <location>
        <position position="457"/>
    </location>
    <ligand>
        <name>Zn(2+)</name>
        <dbReference type="ChEBI" id="CHEBI:29105"/>
        <label>2</label>
    </ligand>
</feature>
<dbReference type="SMART" id="SM00487">
    <property type="entry name" value="DEXDc"/>
    <property type="match status" value="1"/>
</dbReference>
<feature type="binding site" evidence="12">
    <location>
        <position position="448"/>
    </location>
    <ligand>
        <name>Zn(2+)</name>
        <dbReference type="ChEBI" id="CHEBI:29105"/>
        <label>1</label>
    </ligand>
</feature>
<keyword evidence="9 12" id="KW-0238">DNA-binding</keyword>
<keyword evidence="6 12" id="KW-0347">Helicase</keyword>
<dbReference type="GO" id="GO:0043138">
    <property type="term" value="F:3'-5' DNA helicase activity"/>
    <property type="evidence" value="ECO:0007669"/>
    <property type="project" value="UniProtKB-EC"/>
</dbReference>
<keyword evidence="1 12" id="KW-0639">Primosome</keyword>
<accession>A0A9J6PE62</accession>
<keyword evidence="15" id="KW-1185">Reference proteome</keyword>
<sequence>MSVPGLFADDDSSAAPSRVRVLLPLPLAGAYDYLVPAGLALAPGEPVRVPLGPRHVDGVVWTGTPDAAVPAGKLKPVTARLGGPPFPAELLAFVDWMADYTLSAPGQVLAMVLRGRGDGTQPRPRIGWAPTGTVPERMTPARARVLEILRDGPPRTAAELAEIAGVGAGVVRGLADQGVLAPVDLDAAPPVPAHDAGSGPAHLNPAQEAAADAIRDAARAPRFEAFLLDGVTGSGKTEVYLEAVAEAMATGRQALVLLPEIALTLALAARIEARFGAAPLQWHSDLPAKERRRVWRAVRGEEGETPAPIVIGARSALFLPFARLGLVVVDEEHDGAYKQDDGIRYHARDMSVVRARAAGVPVVLASATPSLESHANAERGRYTRLRLESRFGSAGMPAVEVVDMRAAPPGRGQWLSPRLAEAVAQTLEAGEQALLFLNRRGYAPLTLCRACGHRMGCPNCAAWLVSHRLGRRLVCHHCGYSAPEPETCPECGAAHKLAPCGPGVERIAEEAAARFPDARLALLSSDHIESAAELNRLLGQIAAHEVDILIGTQLVAKGHHFPGLTLVGVVDADLGLTGGDLRAGERTFQLLDQVAGRAGRADRPGRVILQTYMPEHTVMRALAAGDRDRFVAAEMEARADAGYPPYGRLASLVLSGPDEAGLGTFARDLARTAPRGEGVHALGPAPAPIALLRGRHRIRFLVKARNAGVLHDALVRWLAPVRVPSAIRLAVDIDPQSFL</sequence>
<dbReference type="RefSeq" id="WP_269332645.1">
    <property type="nucleotide sequence ID" value="NZ_JAMZFT010000002.1"/>
</dbReference>
<dbReference type="GO" id="GO:0006270">
    <property type="term" value="P:DNA replication initiation"/>
    <property type="evidence" value="ECO:0007669"/>
    <property type="project" value="TreeGrafter"/>
</dbReference>
<dbReference type="GO" id="GO:0006302">
    <property type="term" value="P:double-strand break repair"/>
    <property type="evidence" value="ECO:0007669"/>
    <property type="project" value="InterPro"/>
</dbReference>
<dbReference type="InterPro" id="IPR001650">
    <property type="entry name" value="Helicase_C-like"/>
</dbReference>
<keyword evidence="5 12" id="KW-0378">Hydrolase</keyword>
<keyword evidence="10 12" id="KW-0413">Isomerase</keyword>
<feature type="binding site" evidence="12">
    <location>
        <position position="491"/>
    </location>
    <ligand>
        <name>Zn(2+)</name>
        <dbReference type="ChEBI" id="CHEBI:29105"/>
        <label>1</label>
    </ligand>
</feature>
<reference evidence="14" key="1">
    <citation type="submission" date="2022-06" db="EMBL/GenBank/DDBJ databases">
        <title>Isolation and Genomics of Futiania mangrovii gen. nov., sp. nov., a Rare and Metabolically-versatile member in the Class Alphaproteobacteria.</title>
        <authorList>
            <person name="Liu L."/>
            <person name="Huang W.-C."/>
            <person name="Pan J."/>
            <person name="Li J."/>
            <person name="Huang Y."/>
            <person name="Du H."/>
            <person name="Liu Y."/>
            <person name="Li M."/>
        </authorList>
    </citation>
    <scope>NUCLEOTIDE SEQUENCE</scope>
    <source>
        <strain evidence="14">FT118</strain>
    </source>
</reference>
<evidence type="ECO:0000256" key="10">
    <source>
        <dbReference type="ARBA" id="ARBA00023235"/>
    </source>
</evidence>
<comment type="catalytic activity">
    <reaction evidence="11 12">
        <text>ATP + H2O = ADP + phosphate + H(+)</text>
        <dbReference type="Rhea" id="RHEA:13065"/>
        <dbReference type="ChEBI" id="CHEBI:15377"/>
        <dbReference type="ChEBI" id="CHEBI:15378"/>
        <dbReference type="ChEBI" id="CHEBI:30616"/>
        <dbReference type="ChEBI" id="CHEBI:43474"/>
        <dbReference type="ChEBI" id="CHEBI:456216"/>
        <dbReference type="EC" id="5.6.2.4"/>
    </reaction>
</comment>
<comment type="catalytic activity">
    <reaction evidence="12">
        <text>Couples ATP hydrolysis with the unwinding of duplex DNA by translocating in the 3'-5' direction.</text>
        <dbReference type="EC" id="5.6.2.4"/>
    </reaction>
</comment>
<feature type="binding site" evidence="12">
    <location>
        <position position="488"/>
    </location>
    <ligand>
        <name>Zn(2+)</name>
        <dbReference type="ChEBI" id="CHEBI:29105"/>
        <label>1</label>
    </ligand>
</feature>
<dbReference type="GO" id="GO:0005524">
    <property type="term" value="F:ATP binding"/>
    <property type="evidence" value="ECO:0007669"/>
    <property type="project" value="UniProtKB-UniRule"/>
</dbReference>
<dbReference type="NCBIfam" id="NF004070">
    <property type="entry name" value="PRK05580.2-2"/>
    <property type="match status" value="1"/>
</dbReference>
<evidence type="ECO:0000313" key="14">
    <source>
        <dbReference type="EMBL" id="MCP1336694.1"/>
    </source>
</evidence>
<evidence type="ECO:0000256" key="5">
    <source>
        <dbReference type="ARBA" id="ARBA00022801"/>
    </source>
</evidence>
<evidence type="ECO:0000259" key="13">
    <source>
        <dbReference type="PROSITE" id="PS51192"/>
    </source>
</evidence>
<dbReference type="InterPro" id="IPR040498">
    <property type="entry name" value="PriA_CRR"/>
</dbReference>
<dbReference type="Pfam" id="PF00270">
    <property type="entry name" value="DEAD"/>
    <property type="match status" value="1"/>
</dbReference>
<dbReference type="GO" id="GO:0016787">
    <property type="term" value="F:hydrolase activity"/>
    <property type="evidence" value="ECO:0007669"/>
    <property type="project" value="UniProtKB-KW"/>
</dbReference>
<dbReference type="PANTHER" id="PTHR30580:SF0">
    <property type="entry name" value="PRIMOSOMAL PROTEIN N"/>
    <property type="match status" value="1"/>
</dbReference>
<name>A0A9J6PE62_9PROT</name>
<dbReference type="InterPro" id="IPR041236">
    <property type="entry name" value="PriA_C"/>
</dbReference>
<dbReference type="Pfam" id="PF18074">
    <property type="entry name" value="PriA_C"/>
    <property type="match status" value="1"/>
</dbReference>
<dbReference type="NCBIfam" id="TIGR00595">
    <property type="entry name" value="priA"/>
    <property type="match status" value="1"/>
</dbReference>
<dbReference type="InterPro" id="IPR041222">
    <property type="entry name" value="PriA_3primeBD"/>
</dbReference>
<dbReference type="CDD" id="cd18804">
    <property type="entry name" value="SF2_C_priA"/>
    <property type="match status" value="1"/>
</dbReference>
<keyword evidence="2 12" id="KW-0235">DNA replication</keyword>
<keyword evidence="4 12" id="KW-0547">Nucleotide-binding</keyword>
<comment type="cofactor">
    <cofactor evidence="12">
        <name>Zn(2+)</name>
        <dbReference type="ChEBI" id="CHEBI:29105"/>
    </cofactor>
    <text evidence="12">Binds 2 zinc ions per subunit.</text>
</comment>
<dbReference type="CDD" id="cd17929">
    <property type="entry name" value="DEXHc_priA"/>
    <property type="match status" value="1"/>
</dbReference>
<feature type="domain" description="Helicase ATP-binding" evidence="13">
    <location>
        <begin position="217"/>
        <end position="387"/>
    </location>
</feature>
<dbReference type="InterPro" id="IPR027417">
    <property type="entry name" value="P-loop_NTPase"/>
</dbReference>
<feature type="binding site" evidence="12">
    <location>
        <position position="475"/>
    </location>
    <ligand>
        <name>Zn(2+)</name>
        <dbReference type="ChEBI" id="CHEBI:29105"/>
        <label>2</label>
    </ligand>
</feature>
<keyword evidence="8 12" id="KW-0067">ATP-binding</keyword>
<evidence type="ECO:0000256" key="6">
    <source>
        <dbReference type="ARBA" id="ARBA00022806"/>
    </source>
</evidence>
<dbReference type="GO" id="GO:1990077">
    <property type="term" value="C:primosome complex"/>
    <property type="evidence" value="ECO:0007669"/>
    <property type="project" value="UniProtKB-UniRule"/>
</dbReference>
<gene>
    <name evidence="12" type="primary">priA</name>
    <name evidence="14" type="ORF">NJQ99_09770</name>
</gene>
<dbReference type="HAMAP" id="MF_00983">
    <property type="entry name" value="PriA"/>
    <property type="match status" value="1"/>
</dbReference>
<dbReference type="AlphaFoldDB" id="A0A9J6PE62"/>
<evidence type="ECO:0000256" key="11">
    <source>
        <dbReference type="ARBA" id="ARBA00048988"/>
    </source>
</evidence>
<evidence type="ECO:0000256" key="4">
    <source>
        <dbReference type="ARBA" id="ARBA00022741"/>
    </source>
</evidence>